<dbReference type="GO" id="GO:0020037">
    <property type="term" value="F:heme binding"/>
    <property type="evidence" value="ECO:0007669"/>
    <property type="project" value="InterPro"/>
</dbReference>
<evidence type="ECO:0000256" key="2">
    <source>
        <dbReference type="ARBA" id="ARBA00022475"/>
    </source>
</evidence>
<dbReference type="GO" id="GO:0017003">
    <property type="term" value="P:protein-heme linkage"/>
    <property type="evidence" value="ECO:0007669"/>
    <property type="project" value="UniProtKB-UniRule"/>
</dbReference>
<evidence type="ECO:0000256" key="11">
    <source>
        <dbReference type="ARBA" id="ARBA00023136"/>
    </source>
</evidence>
<comment type="similarity">
    <text evidence="13">Belongs to the CcmE/CycJ family.</text>
</comment>
<keyword evidence="10 13" id="KW-0408">Iron</keyword>
<dbReference type="RefSeq" id="WP_120798158.1">
    <property type="nucleotide sequence ID" value="NZ_RBXL01000001.1"/>
</dbReference>
<dbReference type="InterPro" id="IPR036127">
    <property type="entry name" value="CcmE-like_sf"/>
</dbReference>
<keyword evidence="11 13" id="KW-0472">Membrane</keyword>
<keyword evidence="5 13" id="KW-0812">Transmembrane</keyword>
<comment type="subcellular location">
    <subcellularLocation>
        <location evidence="1">Cell inner membrane</location>
    </subcellularLocation>
    <subcellularLocation>
        <location evidence="13">Cell membrane</location>
        <topology evidence="13">Single-pass type II membrane protein</topology>
    </subcellularLocation>
</comment>
<keyword evidence="2 13" id="KW-1003">Cell membrane</keyword>
<dbReference type="AlphaFoldDB" id="A0A495V9I9"/>
<dbReference type="GO" id="GO:0017004">
    <property type="term" value="P:cytochrome complex assembly"/>
    <property type="evidence" value="ECO:0007669"/>
    <property type="project" value="UniProtKB-KW"/>
</dbReference>
<feature type="binding site" description="axial binding residue" evidence="13 14">
    <location>
        <position position="127"/>
    </location>
    <ligand>
        <name>heme</name>
        <dbReference type="ChEBI" id="CHEBI:30413"/>
    </ligand>
    <ligandPart>
        <name>Fe</name>
        <dbReference type="ChEBI" id="CHEBI:18248"/>
    </ligandPart>
</feature>
<dbReference type="GO" id="GO:0005886">
    <property type="term" value="C:plasma membrane"/>
    <property type="evidence" value="ECO:0007669"/>
    <property type="project" value="UniProtKB-SubCell"/>
</dbReference>
<dbReference type="GO" id="GO:0046872">
    <property type="term" value="F:metal ion binding"/>
    <property type="evidence" value="ECO:0007669"/>
    <property type="project" value="UniProtKB-KW"/>
</dbReference>
<reference evidence="15 16" key="1">
    <citation type="submission" date="2018-10" db="EMBL/GenBank/DDBJ databases">
        <title>Genomic Encyclopedia of Archaeal and Bacterial Type Strains, Phase II (KMG-II): from individual species to whole genera.</title>
        <authorList>
            <person name="Goeker M."/>
        </authorList>
    </citation>
    <scope>NUCLEOTIDE SEQUENCE [LARGE SCALE GENOMIC DNA]</scope>
    <source>
        <strain evidence="15 16">DSM 235</strain>
    </source>
</reference>
<comment type="caution">
    <text evidence="15">The sequence shown here is derived from an EMBL/GenBank/DDBJ whole genome shotgun (WGS) entry which is preliminary data.</text>
</comment>
<dbReference type="Gene3D" id="2.40.50.140">
    <property type="entry name" value="Nucleic acid-binding proteins"/>
    <property type="match status" value="1"/>
</dbReference>
<feature type="topological domain" description="Cytoplasmic" evidence="13">
    <location>
        <begin position="1"/>
        <end position="7"/>
    </location>
</feature>
<evidence type="ECO:0000256" key="10">
    <source>
        <dbReference type="ARBA" id="ARBA00023004"/>
    </source>
</evidence>
<keyword evidence="16" id="KW-1185">Reference proteome</keyword>
<evidence type="ECO:0000256" key="13">
    <source>
        <dbReference type="HAMAP-Rule" id="MF_01959"/>
    </source>
</evidence>
<evidence type="ECO:0000313" key="15">
    <source>
        <dbReference type="EMBL" id="RKT45979.1"/>
    </source>
</evidence>
<feature type="binding site" description="covalent" evidence="13 14">
    <location>
        <position position="123"/>
    </location>
    <ligand>
        <name>heme</name>
        <dbReference type="ChEBI" id="CHEBI:30413"/>
    </ligand>
</feature>
<evidence type="ECO:0000256" key="6">
    <source>
        <dbReference type="ARBA" id="ARBA00022723"/>
    </source>
</evidence>
<keyword evidence="3" id="KW-0997">Cell inner membrane</keyword>
<dbReference type="PANTHER" id="PTHR34128:SF2">
    <property type="entry name" value="CYTOCHROME C-TYPE BIOGENESIS PROTEIN CCME HOMOLOG, MITOCHONDRIAL"/>
    <property type="match status" value="1"/>
</dbReference>
<evidence type="ECO:0000256" key="7">
    <source>
        <dbReference type="ARBA" id="ARBA00022748"/>
    </source>
</evidence>
<evidence type="ECO:0000256" key="4">
    <source>
        <dbReference type="ARBA" id="ARBA00022617"/>
    </source>
</evidence>
<dbReference type="Pfam" id="PF03100">
    <property type="entry name" value="CcmE"/>
    <property type="match status" value="1"/>
</dbReference>
<keyword evidence="7 13" id="KW-0201">Cytochrome c-type biogenesis</keyword>
<keyword evidence="6 13" id="KW-0479">Metal-binding</keyword>
<dbReference type="Proteomes" id="UP000274556">
    <property type="component" value="Unassembled WGS sequence"/>
</dbReference>
<accession>A0A495V9I9</accession>
<dbReference type="InterPro" id="IPR004329">
    <property type="entry name" value="CcmE"/>
</dbReference>
<dbReference type="NCBIfam" id="NF009727">
    <property type="entry name" value="PRK13254.1-1"/>
    <property type="match status" value="1"/>
</dbReference>
<keyword evidence="9 13" id="KW-1133">Transmembrane helix</keyword>
<dbReference type="NCBIfam" id="NF009729">
    <property type="entry name" value="PRK13254.1-3"/>
    <property type="match status" value="1"/>
</dbReference>
<dbReference type="SUPFAM" id="SSF82093">
    <property type="entry name" value="Heme chaperone CcmE"/>
    <property type="match status" value="1"/>
</dbReference>
<dbReference type="OrthoDB" id="9793584at2"/>
<evidence type="ECO:0000256" key="8">
    <source>
        <dbReference type="ARBA" id="ARBA00022968"/>
    </source>
</evidence>
<evidence type="ECO:0000256" key="14">
    <source>
        <dbReference type="PIRSR" id="PIRSR604329-50"/>
    </source>
</evidence>
<dbReference type="HAMAP" id="MF_01959">
    <property type="entry name" value="CcmE"/>
    <property type="match status" value="1"/>
</dbReference>
<evidence type="ECO:0000256" key="9">
    <source>
        <dbReference type="ARBA" id="ARBA00022989"/>
    </source>
</evidence>
<dbReference type="PANTHER" id="PTHR34128">
    <property type="entry name" value="CYTOCHROME C-TYPE BIOGENESIS PROTEIN CCME HOMOLOG, MITOCHONDRIAL"/>
    <property type="match status" value="1"/>
</dbReference>
<evidence type="ECO:0000313" key="16">
    <source>
        <dbReference type="Proteomes" id="UP000274556"/>
    </source>
</evidence>
<comment type="function">
    <text evidence="12 13">Heme chaperone required for the biogenesis of c-type cytochromes. Transiently binds heme delivered by CcmC and transfers the heme to apo-cytochromes in a process facilitated by CcmF and CcmH.</text>
</comment>
<evidence type="ECO:0000256" key="3">
    <source>
        <dbReference type="ARBA" id="ARBA00022519"/>
    </source>
</evidence>
<organism evidence="15 16">
    <name type="scientific">Thiocapsa rosea</name>
    <dbReference type="NCBI Taxonomy" id="69360"/>
    <lineage>
        <taxon>Bacteria</taxon>
        <taxon>Pseudomonadati</taxon>
        <taxon>Pseudomonadota</taxon>
        <taxon>Gammaproteobacteria</taxon>
        <taxon>Chromatiales</taxon>
        <taxon>Chromatiaceae</taxon>
        <taxon>Thiocapsa</taxon>
    </lineage>
</organism>
<sequence>MKARQKRLVFVGLAIVGVGAASALALSALNSNISYFFSPSQVIASEAPAEHVFRLGGLVTPGTVARQEDGLTVKFDVTDNAETVTVAYTGILPDLFSEGQGVVTKGRLGADGVFYAEEVLAKHDEQYMPPEVADTLKTAHVSGVIESVGTAGTGGASN</sequence>
<evidence type="ECO:0000256" key="1">
    <source>
        <dbReference type="ARBA" id="ARBA00004533"/>
    </source>
</evidence>
<dbReference type="EMBL" id="RBXL01000001">
    <property type="protein sequence ID" value="RKT45979.1"/>
    <property type="molecule type" value="Genomic_DNA"/>
</dbReference>
<dbReference type="InterPro" id="IPR012340">
    <property type="entry name" value="NA-bd_OB-fold"/>
</dbReference>
<keyword evidence="8 13" id="KW-0735">Signal-anchor</keyword>
<evidence type="ECO:0000256" key="12">
    <source>
        <dbReference type="ARBA" id="ARBA00056663"/>
    </source>
</evidence>
<dbReference type="NCBIfam" id="NF009731">
    <property type="entry name" value="PRK13254.1-5"/>
    <property type="match status" value="1"/>
</dbReference>
<evidence type="ECO:0000256" key="5">
    <source>
        <dbReference type="ARBA" id="ARBA00022692"/>
    </source>
</evidence>
<dbReference type="FunFam" id="2.40.50.140:FF:000104">
    <property type="entry name" value="Cytochrome c-type biogenesis protein CcmE"/>
    <property type="match status" value="1"/>
</dbReference>
<feature type="topological domain" description="Extracellular" evidence="13">
    <location>
        <begin position="29"/>
        <end position="158"/>
    </location>
</feature>
<keyword evidence="4 13" id="KW-0349">Heme</keyword>
<protein>
    <recommendedName>
        <fullName evidence="13">Cytochrome c-type biogenesis protein CcmE</fullName>
    </recommendedName>
    <alternativeName>
        <fullName evidence="13">Cytochrome c maturation protein E</fullName>
    </alternativeName>
    <alternativeName>
        <fullName evidence="13">Heme chaperone CcmE</fullName>
    </alternativeName>
</protein>
<proteinExistence type="inferred from homology"/>
<gene>
    <name evidence="13" type="primary">ccmE</name>
    <name evidence="13" type="synonym">cycJ</name>
    <name evidence="15" type="ORF">BDD21_3474</name>
</gene>
<name>A0A495V9I9_9GAMM</name>